<dbReference type="InterPro" id="IPR050357">
    <property type="entry name" value="Arrestin_domain-protein"/>
</dbReference>
<sequence>MSVRIHLDRPHAHFTNLDFITGRVILVLATDTPISSVVVKLEGESRTRLAAPKYPNSDRNEKKRTEVESHKLLYKVLTLFPAEEAAELVGNNMYYTLPPGRHEYPFRFKVG</sequence>
<dbReference type="GO" id="GO:0005829">
    <property type="term" value="C:cytosol"/>
    <property type="evidence" value="ECO:0007669"/>
    <property type="project" value="TreeGrafter"/>
</dbReference>
<dbReference type="AlphaFoldDB" id="A0A8A1M640"/>
<dbReference type="Proteomes" id="UP000663671">
    <property type="component" value="Chromosome 5"/>
</dbReference>
<dbReference type="GO" id="GO:0005886">
    <property type="term" value="C:plasma membrane"/>
    <property type="evidence" value="ECO:0007669"/>
    <property type="project" value="TreeGrafter"/>
</dbReference>
<organism evidence="2 3">
    <name type="scientific">Ajellomyces capsulatus</name>
    <name type="common">Darling's disease fungus</name>
    <name type="synonym">Histoplasma capsulatum</name>
    <dbReference type="NCBI Taxonomy" id="5037"/>
    <lineage>
        <taxon>Eukaryota</taxon>
        <taxon>Fungi</taxon>
        <taxon>Dikarya</taxon>
        <taxon>Ascomycota</taxon>
        <taxon>Pezizomycotina</taxon>
        <taxon>Eurotiomycetes</taxon>
        <taxon>Eurotiomycetidae</taxon>
        <taxon>Onygenales</taxon>
        <taxon>Ajellomycetaceae</taxon>
        <taxon>Histoplasma</taxon>
    </lineage>
</organism>
<dbReference type="PANTHER" id="PTHR11188">
    <property type="entry name" value="ARRESTIN DOMAIN CONTAINING PROTEIN"/>
    <property type="match status" value="1"/>
</dbReference>
<dbReference type="InterPro" id="IPR011021">
    <property type="entry name" value="Arrestin-like_N"/>
</dbReference>
<feature type="domain" description="Arrestin-like N-terminal" evidence="1">
    <location>
        <begin position="3"/>
        <end position="110"/>
    </location>
</feature>
<dbReference type="Pfam" id="PF00339">
    <property type="entry name" value="Arrestin_N"/>
    <property type="match status" value="1"/>
</dbReference>
<name>A0A8A1M640_AJECA</name>
<reference evidence="2" key="1">
    <citation type="submission" date="2021-01" db="EMBL/GenBank/DDBJ databases">
        <title>Chromosome-level genome assembly of a human fungal pathogen reveals clustering of transcriptionally co-regulated genes.</title>
        <authorList>
            <person name="Voorhies M."/>
            <person name="Cohen S."/>
            <person name="Shea T.P."/>
            <person name="Petrus S."/>
            <person name="Munoz J.F."/>
            <person name="Poplawski S."/>
            <person name="Goldman W.E."/>
            <person name="Michael T."/>
            <person name="Cuomo C.A."/>
            <person name="Sil A."/>
            <person name="Beyhan S."/>
        </authorList>
    </citation>
    <scope>NUCLEOTIDE SEQUENCE</scope>
    <source>
        <strain evidence="2">WU24</strain>
    </source>
</reference>
<proteinExistence type="predicted"/>
<evidence type="ECO:0000313" key="3">
    <source>
        <dbReference type="Proteomes" id="UP000663671"/>
    </source>
</evidence>
<gene>
    <name evidence="2" type="ORF">I7I51_04153</name>
</gene>
<dbReference type="GO" id="GO:0070086">
    <property type="term" value="P:ubiquitin-dependent endocytosis"/>
    <property type="evidence" value="ECO:0007669"/>
    <property type="project" value="TreeGrafter"/>
</dbReference>
<accession>A0A8A1M640</accession>
<dbReference type="CDD" id="cd22952">
    <property type="entry name" value="ART10-like"/>
    <property type="match status" value="1"/>
</dbReference>
<dbReference type="VEuPathDB" id="FungiDB:I7I51_04153"/>
<dbReference type="OrthoDB" id="3365616at2759"/>
<dbReference type="PANTHER" id="PTHR11188:SF166">
    <property type="entry name" value="ARRESTIN (OR S-ANTIGEN), N-TERMINAL DOMAIN PROTEIN (AFU_ORTHOLOGUE AFUA_7G02050)"/>
    <property type="match status" value="1"/>
</dbReference>
<dbReference type="GO" id="GO:0031625">
    <property type="term" value="F:ubiquitin protein ligase binding"/>
    <property type="evidence" value="ECO:0007669"/>
    <property type="project" value="TreeGrafter"/>
</dbReference>
<dbReference type="Gene3D" id="2.60.40.640">
    <property type="match status" value="1"/>
</dbReference>
<protein>
    <recommendedName>
        <fullName evidence="1">Arrestin-like N-terminal domain-containing protein</fullName>
    </recommendedName>
</protein>
<dbReference type="InterPro" id="IPR014752">
    <property type="entry name" value="Arrestin-like_C"/>
</dbReference>
<dbReference type="GO" id="GO:0030674">
    <property type="term" value="F:protein-macromolecule adaptor activity"/>
    <property type="evidence" value="ECO:0007669"/>
    <property type="project" value="TreeGrafter"/>
</dbReference>
<evidence type="ECO:0000259" key="1">
    <source>
        <dbReference type="Pfam" id="PF00339"/>
    </source>
</evidence>
<dbReference type="EMBL" id="CP069111">
    <property type="protein sequence ID" value="QSS61976.1"/>
    <property type="molecule type" value="Genomic_DNA"/>
</dbReference>
<evidence type="ECO:0000313" key="2">
    <source>
        <dbReference type="EMBL" id="QSS61976.1"/>
    </source>
</evidence>